<dbReference type="InterPro" id="IPR029062">
    <property type="entry name" value="Class_I_gatase-like"/>
</dbReference>
<gene>
    <name evidence="1" type="ORF">A2T55_03805</name>
</gene>
<reference evidence="2" key="1">
    <citation type="submission" date="2016-03" db="EMBL/GenBank/DDBJ databases">
        <authorList>
            <person name="Ploux O."/>
        </authorList>
    </citation>
    <scope>NUCLEOTIDE SEQUENCE [LARGE SCALE GENOMIC DNA]</scope>
    <source>
        <strain evidence="2">BS258</strain>
    </source>
</reference>
<dbReference type="SUPFAM" id="SSF52317">
    <property type="entry name" value="Class I glutamine amidotransferase-like"/>
    <property type="match status" value="1"/>
</dbReference>
<dbReference type="PANTHER" id="PTHR43235:SF1">
    <property type="entry name" value="GLUTAMINE AMIDOTRANSFERASE PB2B2.05-RELATED"/>
    <property type="match status" value="1"/>
</dbReference>
<dbReference type="GO" id="GO:0033969">
    <property type="term" value="F:gamma-glutamyl-gamma-aminobutyrate hydrolase activity"/>
    <property type="evidence" value="ECO:0007669"/>
    <property type="project" value="TreeGrafter"/>
</dbReference>
<name>A0A142NJR6_BRELN</name>
<evidence type="ECO:0000313" key="1">
    <source>
        <dbReference type="EMBL" id="AMT93016.1"/>
    </source>
</evidence>
<dbReference type="Gene3D" id="3.40.50.880">
    <property type="match status" value="1"/>
</dbReference>
<dbReference type="CDD" id="cd01745">
    <property type="entry name" value="GATase1_2"/>
    <property type="match status" value="1"/>
</dbReference>
<accession>A0A142NJR6</accession>
<dbReference type="PROSITE" id="PS51273">
    <property type="entry name" value="GATASE_TYPE_1"/>
    <property type="match status" value="1"/>
</dbReference>
<dbReference type="InterPro" id="IPR011697">
    <property type="entry name" value="Peptidase_C26"/>
</dbReference>
<evidence type="ECO:0000313" key="2">
    <source>
        <dbReference type="Proteomes" id="UP000075950"/>
    </source>
</evidence>
<dbReference type="PANTHER" id="PTHR43235">
    <property type="entry name" value="GLUTAMINE AMIDOTRANSFERASE PB2B2.05-RELATED"/>
    <property type="match status" value="1"/>
</dbReference>
<dbReference type="AlphaFoldDB" id="A0A142NJR6"/>
<dbReference type="RefSeq" id="WP_062860965.1">
    <property type="nucleotide sequence ID" value="NZ_CP014869.1"/>
</dbReference>
<dbReference type="Pfam" id="PF07722">
    <property type="entry name" value="Peptidase_C26"/>
    <property type="match status" value="1"/>
</dbReference>
<dbReference type="KEGG" id="bly:A2T55_03805"/>
<dbReference type="EMBL" id="CP014869">
    <property type="protein sequence ID" value="AMT93016.1"/>
    <property type="molecule type" value="Genomic_DNA"/>
</dbReference>
<protein>
    <submittedName>
        <fullName evidence="1">Uncharacterized protein</fullName>
    </submittedName>
</protein>
<sequence>MVSNVSEGEAGPRPLIGLPTYYGRGKYGVWDRDAAFLPSVYVTAVTRAGGRVVLLPPEQPWSAEEVAELDGIVLTGGDDVDPTLYGETSHPRTQEPNTRRDSFETTLYRHARQSDIPVFAICRGAQIVNTVHGGTLHQHLPDLTGFGAHEAEVKDEFAVVDVTTVPGTTTSATIGDSVSVRCHHHQAIDRLGEGLTVSGHAADGCIEAFETADARMLAVQWHPEETLDDLRLFTALVTAASDRARTRTTTDPTVEVRP</sequence>
<dbReference type="GO" id="GO:0006598">
    <property type="term" value="P:polyamine catabolic process"/>
    <property type="evidence" value="ECO:0007669"/>
    <property type="project" value="TreeGrafter"/>
</dbReference>
<dbReference type="GO" id="GO:0005829">
    <property type="term" value="C:cytosol"/>
    <property type="evidence" value="ECO:0007669"/>
    <property type="project" value="TreeGrafter"/>
</dbReference>
<dbReference type="Proteomes" id="UP000075950">
    <property type="component" value="Chromosome"/>
</dbReference>
<dbReference type="InterPro" id="IPR044668">
    <property type="entry name" value="PuuD-like"/>
</dbReference>
<proteinExistence type="predicted"/>
<organism evidence="1 2">
    <name type="scientific">Brevibacterium linens</name>
    <dbReference type="NCBI Taxonomy" id="1703"/>
    <lineage>
        <taxon>Bacteria</taxon>
        <taxon>Bacillati</taxon>
        <taxon>Actinomycetota</taxon>
        <taxon>Actinomycetes</taxon>
        <taxon>Micrococcales</taxon>
        <taxon>Brevibacteriaceae</taxon>
        <taxon>Brevibacterium</taxon>
    </lineage>
</organism>